<dbReference type="Proteomes" id="UP001500002">
    <property type="component" value="Unassembled WGS sequence"/>
</dbReference>
<keyword evidence="6" id="KW-0812">Transmembrane</keyword>
<comment type="subcellular location">
    <subcellularLocation>
        <location evidence="1">Cell envelope</location>
    </subcellularLocation>
</comment>
<keyword evidence="6" id="KW-1133">Transmembrane helix</keyword>
<dbReference type="InterPro" id="IPR014756">
    <property type="entry name" value="Ig_E-set"/>
</dbReference>
<dbReference type="Gene3D" id="2.60.40.1220">
    <property type="match status" value="1"/>
</dbReference>
<keyword evidence="9" id="KW-1185">Reference proteome</keyword>
<keyword evidence="4" id="KW-0186">Copper</keyword>
<protein>
    <recommendedName>
        <fullName evidence="7">CopC domain-containing protein</fullName>
    </recommendedName>
</protein>
<proteinExistence type="predicted"/>
<sequence length="221" mass="21693">MPISPTAVARAATRTSPVVRLRAVVLAAAALTVALGIALAGAAAPAFAHDELIASSPEPGEVFDAAPSEVVLTFSGSVIEAGTAVVVVDHHGEEVEVGAPAIAGSDVTAALPADLAGDYQVRWRVVSSDGHPIEGTIDFGVGADATGTWTEEAPHDDAPSDSEAAGDAEQAEDTASTGADGWTIAGFVVGALGILALAAALIVAARRKSAGPGGPSGSGDE</sequence>
<keyword evidence="3" id="KW-0732">Signal</keyword>
<accession>A0ABN2LRE7</accession>
<dbReference type="Pfam" id="PF04234">
    <property type="entry name" value="CopC"/>
    <property type="match status" value="1"/>
</dbReference>
<evidence type="ECO:0000256" key="1">
    <source>
        <dbReference type="ARBA" id="ARBA00004196"/>
    </source>
</evidence>
<evidence type="ECO:0000256" key="2">
    <source>
        <dbReference type="ARBA" id="ARBA00022723"/>
    </source>
</evidence>
<gene>
    <name evidence="8" type="ORF">GCM10009749_01130</name>
</gene>
<evidence type="ECO:0000259" key="7">
    <source>
        <dbReference type="Pfam" id="PF04234"/>
    </source>
</evidence>
<comment type="caution">
    <text evidence="8">The sequence shown here is derived from an EMBL/GenBank/DDBJ whole genome shotgun (WGS) entry which is preliminary data.</text>
</comment>
<evidence type="ECO:0000313" key="9">
    <source>
        <dbReference type="Proteomes" id="UP001500002"/>
    </source>
</evidence>
<dbReference type="InterPro" id="IPR014755">
    <property type="entry name" value="Cu-Rt/internalin_Ig-like"/>
</dbReference>
<dbReference type="PANTHER" id="PTHR34820:SF4">
    <property type="entry name" value="INNER MEMBRANE PROTEIN YEBZ"/>
    <property type="match status" value="1"/>
</dbReference>
<keyword evidence="2" id="KW-0479">Metal-binding</keyword>
<evidence type="ECO:0000256" key="3">
    <source>
        <dbReference type="ARBA" id="ARBA00022729"/>
    </source>
</evidence>
<feature type="domain" description="CopC" evidence="7">
    <location>
        <begin position="49"/>
        <end position="141"/>
    </location>
</feature>
<evidence type="ECO:0000256" key="6">
    <source>
        <dbReference type="SAM" id="Phobius"/>
    </source>
</evidence>
<reference evidence="8 9" key="1">
    <citation type="journal article" date="2019" name="Int. J. Syst. Evol. Microbiol.">
        <title>The Global Catalogue of Microorganisms (GCM) 10K type strain sequencing project: providing services to taxonomists for standard genome sequencing and annotation.</title>
        <authorList>
            <consortium name="The Broad Institute Genomics Platform"/>
            <consortium name="The Broad Institute Genome Sequencing Center for Infectious Disease"/>
            <person name="Wu L."/>
            <person name="Ma J."/>
        </authorList>
    </citation>
    <scope>NUCLEOTIDE SEQUENCE [LARGE SCALE GENOMIC DNA]</scope>
    <source>
        <strain evidence="8 9">JCM 14322</strain>
    </source>
</reference>
<dbReference type="PANTHER" id="PTHR34820">
    <property type="entry name" value="INNER MEMBRANE PROTEIN YEBZ"/>
    <property type="match status" value="1"/>
</dbReference>
<evidence type="ECO:0000256" key="5">
    <source>
        <dbReference type="SAM" id="MobiDB-lite"/>
    </source>
</evidence>
<feature type="transmembrane region" description="Helical" evidence="6">
    <location>
        <begin position="182"/>
        <end position="205"/>
    </location>
</feature>
<keyword evidence="6" id="KW-0472">Membrane</keyword>
<dbReference type="InterPro" id="IPR007348">
    <property type="entry name" value="CopC_dom"/>
</dbReference>
<evidence type="ECO:0000313" key="8">
    <source>
        <dbReference type="EMBL" id="GAA1797381.1"/>
    </source>
</evidence>
<name>A0ABN2LRE7_9MICO</name>
<feature type="region of interest" description="Disordered" evidence="5">
    <location>
        <begin position="146"/>
        <end position="177"/>
    </location>
</feature>
<evidence type="ECO:0000256" key="4">
    <source>
        <dbReference type="ARBA" id="ARBA00023008"/>
    </source>
</evidence>
<dbReference type="RefSeq" id="WP_344292336.1">
    <property type="nucleotide sequence ID" value="NZ_BAAANJ010000001.1"/>
</dbReference>
<dbReference type="EMBL" id="BAAANJ010000001">
    <property type="protein sequence ID" value="GAA1797381.1"/>
    <property type="molecule type" value="Genomic_DNA"/>
</dbReference>
<organism evidence="8 9">
    <name type="scientific">Agromyces neolithicus</name>
    <dbReference type="NCBI Taxonomy" id="269420"/>
    <lineage>
        <taxon>Bacteria</taxon>
        <taxon>Bacillati</taxon>
        <taxon>Actinomycetota</taxon>
        <taxon>Actinomycetes</taxon>
        <taxon>Micrococcales</taxon>
        <taxon>Microbacteriaceae</taxon>
        <taxon>Agromyces</taxon>
    </lineage>
</organism>
<dbReference type="SUPFAM" id="SSF81296">
    <property type="entry name" value="E set domains"/>
    <property type="match status" value="1"/>
</dbReference>
<dbReference type="InterPro" id="IPR032694">
    <property type="entry name" value="CopC/D"/>
</dbReference>